<protein>
    <submittedName>
        <fullName evidence="1">Uncharacterized protein</fullName>
    </submittedName>
</protein>
<name>A0A3L6FQC0_MAIZE</name>
<evidence type="ECO:0000313" key="2">
    <source>
        <dbReference type="Proteomes" id="UP000251960"/>
    </source>
</evidence>
<accession>A0A3L6FQC0</accession>
<dbReference type="AlphaFoldDB" id="A0A3L6FQC0"/>
<sequence>RQGGVWGLIFKSSILISFSF</sequence>
<gene>
    <name evidence="1" type="ORF">Zm00014a_026864</name>
</gene>
<feature type="non-terminal residue" evidence="1">
    <location>
        <position position="1"/>
    </location>
</feature>
<dbReference type="Proteomes" id="UP000251960">
    <property type="component" value="Chromosome 3"/>
</dbReference>
<evidence type="ECO:0000313" key="1">
    <source>
        <dbReference type="EMBL" id="PWZ33887.1"/>
    </source>
</evidence>
<reference evidence="1 2" key="1">
    <citation type="journal article" date="2018" name="Nat. Genet.">
        <title>Extensive intraspecific gene order and gene structural variations between Mo17 and other maize genomes.</title>
        <authorList>
            <person name="Sun S."/>
            <person name="Zhou Y."/>
            <person name="Chen J."/>
            <person name="Shi J."/>
            <person name="Zhao H."/>
            <person name="Zhao H."/>
            <person name="Song W."/>
            <person name="Zhang M."/>
            <person name="Cui Y."/>
            <person name="Dong X."/>
            <person name="Liu H."/>
            <person name="Ma X."/>
            <person name="Jiao Y."/>
            <person name="Wang B."/>
            <person name="Wei X."/>
            <person name="Stein J.C."/>
            <person name="Glaubitz J.C."/>
            <person name="Lu F."/>
            <person name="Yu G."/>
            <person name="Liang C."/>
            <person name="Fengler K."/>
            <person name="Li B."/>
            <person name="Rafalski A."/>
            <person name="Schnable P.S."/>
            <person name="Ware D.H."/>
            <person name="Buckler E.S."/>
            <person name="Lai J."/>
        </authorList>
    </citation>
    <scope>NUCLEOTIDE SEQUENCE [LARGE SCALE GENOMIC DNA]</scope>
    <source>
        <strain evidence="2">cv. Missouri 17</strain>
        <tissue evidence="1">Seedling</tissue>
    </source>
</reference>
<comment type="caution">
    <text evidence="1">The sequence shown here is derived from an EMBL/GenBank/DDBJ whole genome shotgun (WGS) entry which is preliminary data.</text>
</comment>
<proteinExistence type="predicted"/>
<organism evidence="1 2">
    <name type="scientific">Zea mays</name>
    <name type="common">Maize</name>
    <dbReference type="NCBI Taxonomy" id="4577"/>
    <lineage>
        <taxon>Eukaryota</taxon>
        <taxon>Viridiplantae</taxon>
        <taxon>Streptophyta</taxon>
        <taxon>Embryophyta</taxon>
        <taxon>Tracheophyta</taxon>
        <taxon>Spermatophyta</taxon>
        <taxon>Magnoliopsida</taxon>
        <taxon>Liliopsida</taxon>
        <taxon>Poales</taxon>
        <taxon>Poaceae</taxon>
        <taxon>PACMAD clade</taxon>
        <taxon>Panicoideae</taxon>
        <taxon>Andropogonodae</taxon>
        <taxon>Andropogoneae</taxon>
        <taxon>Tripsacinae</taxon>
        <taxon>Zea</taxon>
    </lineage>
</organism>
<dbReference type="EMBL" id="NCVQ01000004">
    <property type="protein sequence ID" value="PWZ33887.1"/>
    <property type="molecule type" value="Genomic_DNA"/>
</dbReference>